<comment type="caution">
    <text evidence="3">The sequence shown here is derived from an EMBL/GenBank/DDBJ whole genome shotgun (WGS) entry which is preliminary data.</text>
</comment>
<feature type="transmembrane region" description="Helical" evidence="2">
    <location>
        <begin position="54"/>
        <end position="79"/>
    </location>
</feature>
<dbReference type="Proteomes" id="UP001359559">
    <property type="component" value="Unassembled WGS sequence"/>
</dbReference>
<evidence type="ECO:0000256" key="1">
    <source>
        <dbReference type="SAM" id="Coils"/>
    </source>
</evidence>
<protein>
    <submittedName>
        <fullName evidence="3">Uncharacterized protein</fullName>
    </submittedName>
</protein>
<evidence type="ECO:0000313" key="3">
    <source>
        <dbReference type="EMBL" id="KAK7300139.1"/>
    </source>
</evidence>
<reference evidence="3 4" key="1">
    <citation type="submission" date="2024-01" db="EMBL/GenBank/DDBJ databases">
        <title>The genomes of 5 underutilized Papilionoideae crops provide insights into root nodulation and disease resistance.</title>
        <authorList>
            <person name="Yuan L."/>
        </authorList>
    </citation>
    <scope>NUCLEOTIDE SEQUENCE [LARGE SCALE GENOMIC DNA]</scope>
    <source>
        <strain evidence="3">LY-2023</strain>
        <tissue evidence="3">Leaf</tissue>
    </source>
</reference>
<feature type="coiled-coil region" evidence="1">
    <location>
        <begin position="92"/>
        <end position="154"/>
    </location>
</feature>
<dbReference type="AlphaFoldDB" id="A0AAN9PJL7"/>
<feature type="coiled-coil region" evidence="1">
    <location>
        <begin position="186"/>
        <end position="336"/>
    </location>
</feature>
<keyword evidence="1" id="KW-0175">Coiled coil</keyword>
<gene>
    <name evidence="3" type="ORF">RJT34_10974</name>
</gene>
<keyword evidence="2" id="KW-0812">Transmembrane</keyword>
<feature type="transmembrane region" description="Helical" evidence="2">
    <location>
        <begin position="360"/>
        <end position="382"/>
    </location>
</feature>
<organism evidence="3 4">
    <name type="scientific">Clitoria ternatea</name>
    <name type="common">Butterfly pea</name>
    <dbReference type="NCBI Taxonomy" id="43366"/>
    <lineage>
        <taxon>Eukaryota</taxon>
        <taxon>Viridiplantae</taxon>
        <taxon>Streptophyta</taxon>
        <taxon>Embryophyta</taxon>
        <taxon>Tracheophyta</taxon>
        <taxon>Spermatophyta</taxon>
        <taxon>Magnoliopsida</taxon>
        <taxon>eudicotyledons</taxon>
        <taxon>Gunneridae</taxon>
        <taxon>Pentapetalae</taxon>
        <taxon>rosids</taxon>
        <taxon>fabids</taxon>
        <taxon>Fabales</taxon>
        <taxon>Fabaceae</taxon>
        <taxon>Papilionoideae</taxon>
        <taxon>50 kb inversion clade</taxon>
        <taxon>NPAAA clade</taxon>
        <taxon>indigoferoid/millettioid clade</taxon>
        <taxon>Phaseoleae</taxon>
        <taxon>Clitoria</taxon>
    </lineage>
</organism>
<accession>A0AAN9PJL7</accession>
<name>A0AAN9PJL7_CLITE</name>
<keyword evidence="2" id="KW-0472">Membrane</keyword>
<keyword evidence="4" id="KW-1185">Reference proteome</keyword>
<evidence type="ECO:0000313" key="4">
    <source>
        <dbReference type="Proteomes" id="UP001359559"/>
    </source>
</evidence>
<dbReference type="EMBL" id="JAYKXN010000003">
    <property type="protein sequence ID" value="KAK7300139.1"/>
    <property type="molecule type" value="Genomic_DNA"/>
</dbReference>
<sequence>MICFHAHHAAPLKTLLHKTKVLIPLSFSRKILPIFPGKFSFRFLTDSTLHRARFILYLTLLIDSFRCLYLFFLVGLAMADDGVANGVDDQHVEESVTKIEALQRERDGLVSENSERKEEIKRLTAELEGLRSDGAEMREKIDVLQKEVAQSREAAKATEVIAARAADLEAEVARLQHDTLMEMGAAEEAKSEAVDLRKELAARDDKVDYLEREVAGLKKVKAESEVKIRDLERKIGALETKEIEERNKRIRVEEEMREKIDEKEREIKVLRQKVEELEKVAAAKKSELDEVVNKKLRLEDALREAEEKAKSLESNVLQLREEAAEAERVIVSLNEKAVEVTIDRGVNGSHAEGKGLKLQWPVVAAGSTGAVVAAAAVIYVCYAKRR</sequence>
<evidence type="ECO:0000256" key="2">
    <source>
        <dbReference type="SAM" id="Phobius"/>
    </source>
</evidence>
<keyword evidence="2" id="KW-1133">Transmembrane helix</keyword>
<proteinExistence type="predicted"/>